<comment type="caution">
    <text evidence="1">The sequence shown here is derived from an EMBL/GenBank/DDBJ whole genome shotgun (WGS) entry which is preliminary data.</text>
</comment>
<protein>
    <submittedName>
        <fullName evidence="1">Uncharacterized protein</fullName>
    </submittedName>
</protein>
<dbReference type="EMBL" id="AHNR02000013">
    <property type="protein sequence ID" value="EKR56814.1"/>
    <property type="molecule type" value="Genomic_DNA"/>
</dbReference>
<proteinExistence type="predicted"/>
<sequence length="38" mass="4420">MKEFHIRTCPKRNSTRLFPKGRSAGFGARCKIPDLFRP</sequence>
<dbReference type="AlphaFoldDB" id="A0A0E2D9R0"/>
<accession>A0A0E2D9R0</accession>
<reference evidence="1 2" key="1">
    <citation type="submission" date="2012-10" db="EMBL/GenBank/DDBJ databases">
        <authorList>
            <person name="Harkins D.M."/>
            <person name="Durkin A.S."/>
            <person name="Brinkac L.M."/>
            <person name="Haft D.H."/>
            <person name="Selengut J.D."/>
            <person name="Sanka R."/>
            <person name="DePew J."/>
            <person name="Purushe J."/>
            <person name="Chanthongthip A."/>
            <person name="Lattana O."/>
            <person name="Phetsouvanh R."/>
            <person name="Newton P.N."/>
            <person name="Vinetz J.M."/>
            <person name="Sutton G.G."/>
            <person name="Nierman W.C."/>
            <person name="Fouts D.E."/>
        </authorList>
    </citation>
    <scope>NUCLEOTIDE SEQUENCE [LARGE SCALE GENOMIC DNA]</scope>
    <source>
        <strain evidence="1 2">UI 12758</strain>
    </source>
</reference>
<evidence type="ECO:0000313" key="1">
    <source>
        <dbReference type="EMBL" id="EKR56814.1"/>
    </source>
</evidence>
<name>A0A0E2D9R0_LEPIR</name>
<gene>
    <name evidence="1" type="ORF">LEP1GSC105_3263</name>
</gene>
<organism evidence="1 2">
    <name type="scientific">Leptospira interrogans str. UI 12758</name>
    <dbReference type="NCBI Taxonomy" id="1049938"/>
    <lineage>
        <taxon>Bacteria</taxon>
        <taxon>Pseudomonadati</taxon>
        <taxon>Spirochaetota</taxon>
        <taxon>Spirochaetia</taxon>
        <taxon>Leptospirales</taxon>
        <taxon>Leptospiraceae</taxon>
        <taxon>Leptospira</taxon>
    </lineage>
</organism>
<evidence type="ECO:0000313" key="2">
    <source>
        <dbReference type="Proteomes" id="UP000001340"/>
    </source>
</evidence>
<dbReference type="Proteomes" id="UP000001340">
    <property type="component" value="Unassembled WGS sequence"/>
</dbReference>